<organism evidence="3">
    <name type="scientific">Arabidopsis lyrata subsp. lyrata</name>
    <name type="common">Lyre-leaved rock-cress</name>
    <dbReference type="NCBI Taxonomy" id="81972"/>
    <lineage>
        <taxon>Eukaryota</taxon>
        <taxon>Viridiplantae</taxon>
        <taxon>Streptophyta</taxon>
        <taxon>Embryophyta</taxon>
        <taxon>Tracheophyta</taxon>
        <taxon>Spermatophyta</taxon>
        <taxon>Magnoliopsida</taxon>
        <taxon>eudicotyledons</taxon>
        <taxon>Gunneridae</taxon>
        <taxon>Pentapetalae</taxon>
        <taxon>rosids</taxon>
        <taxon>malvids</taxon>
        <taxon>Brassicales</taxon>
        <taxon>Brassicaceae</taxon>
        <taxon>Camelineae</taxon>
        <taxon>Arabidopsis</taxon>
    </lineage>
</organism>
<keyword evidence="3" id="KW-1185">Reference proteome</keyword>
<gene>
    <name evidence="2" type="ORF">ARALYDRAFT_895870</name>
</gene>
<evidence type="ECO:0000313" key="2">
    <source>
        <dbReference type="EMBL" id="EFH64054.1"/>
    </source>
</evidence>
<reference evidence="3" key="1">
    <citation type="journal article" date="2011" name="Nat. Genet.">
        <title>The Arabidopsis lyrata genome sequence and the basis of rapid genome size change.</title>
        <authorList>
            <person name="Hu T.T."/>
            <person name="Pattyn P."/>
            <person name="Bakker E.G."/>
            <person name="Cao J."/>
            <person name="Cheng J.-F."/>
            <person name="Clark R.M."/>
            <person name="Fahlgren N."/>
            <person name="Fawcett J.A."/>
            <person name="Grimwood J."/>
            <person name="Gundlach H."/>
            <person name="Haberer G."/>
            <person name="Hollister J.D."/>
            <person name="Ossowski S."/>
            <person name="Ottilar R.P."/>
            <person name="Salamov A.A."/>
            <person name="Schneeberger K."/>
            <person name="Spannagl M."/>
            <person name="Wang X."/>
            <person name="Yang L."/>
            <person name="Nasrallah M.E."/>
            <person name="Bergelson J."/>
            <person name="Carrington J.C."/>
            <person name="Gaut B.S."/>
            <person name="Schmutz J."/>
            <person name="Mayer K.F.X."/>
            <person name="Van de Peer Y."/>
            <person name="Grigoriev I.V."/>
            <person name="Nordborg M."/>
            <person name="Weigel D."/>
            <person name="Guo Y.-L."/>
        </authorList>
    </citation>
    <scope>NUCLEOTIDE SEQUENCE [LARGE SCALE GENOMIC DNA]</scope>
    <source>
        <strain evidence="3">cv. MN47</strain>
    </source>
</reference>
<dbReference type="AlphaFoldDB" id="D7KWJ9"/>
<dbReference type="EMBL" id="GL348714">
    <property type="protein sequence ID" value="EFH64054.1"/>
    <property type="molecule type" value="Genomic_DNA"/>
</dbReference>
<accession>D7KWJ9</accession>
<dbReference type="PANTHER" id="PTHR36339:SF2">
    <property type="entry name" value="F23A5.5"/>
    <property type="match status" value="1"/>
</dbReference>
<dbReference type="Gramene" id="scaffold_202944.1">
    <property type="protein sequence ID" value="scaffold_202944.1"/>
    <property type="gene ID" value="scaffold_202944.1"/>
</dbReference>
<evidence type="ECO:0000313" key="3">
    <source>
        <dbReference type="Proteomes" id="UP000008694"/>
    </source>
</evidence>
<evidence type="ECO:0000256" key="1">
    <source>
        <dbReference type="SAM" id="Coils"/>
    </source>
</evidence>
<sequence>MKNKGKGEYVRWMESAKSYVEFDWHVVQFINVCLPSLDLSVLAIDSVISVYLVAQYARPKMKIMDAELGEKRKEDEKKEKEEAQHKALKEEAATMSYGELMEMKERLAIKIITSFNFLTDESNA</sequence>
<dbReference type="STRING" id="81972.D7KWJ9"/>
<proteinExistence type="predicted"/>
<dbReference type="HOGENOM" id="CLU_2267504_0_0_1"/>
<dbReference type="PANTHER" id="PTHR36339">
    <property type="entry name" value="F23A5.5"/>
    <property type="match status" value="1"/>
</dbReference>
<keyword evidence="1" id="KW-0175">Coiled coil</keyword>
<protein>
    <submittedName>
        <fullName evidence="2">Predicted protein</fullName>
    </submittedName>
</protein>
<name>D7KWJ9_ARALL</name>
<feature type="coiled-coil region" evidence="1">
    <location>
        <begin position="66"/>
        <end position="93"/>
    </location>
</feature>
<dbReference type="Proteomes" id="UP000008694">
    <property type="component" value="Unassembled WGS sequence"/>
</dbReference>